<dbReference type="InterPro" id="IPR002376">
    <property type="entry name" value="Formyl_transf_N"/>
</dbReference>
<proteinExistence type="predicted"/>
<evidence type="ECO:0000313" key="6">
    <source>
        <dbReference type="EMBL" id="PNV67191.1"/>
    </source>
</evidence>
<keyword evidence="7" id="KW-1185">Reference proteome</keyword>
<evidence type="ECO:0000313" key="7">
    <source>
        <dbReference type="Proteomes" id="UP000236197"/>
    </source>
</evidence>
<dbReference type="InterPro" id="IPR036477">
    <property type="entry name" value="Formyl_transf_N_sf"/>
</dbReference>
<name>A0A2K2UA38_9ACTN</name>
<comment type="caution">
    <text evidence="6">The sequence shown here is derived from an EMBL/GenBank/DDBJ whole genome shotgun (WGS) entry which is preliminary data.</text>
</comment>
<dbReference type="Gene3D" id="3.40.50.170">
    <property type="entry name" value="Formyl transferase, N-terminal domain"/>
    <property type="match status" value="1"/>
</dbReference>
<dbReference type="Proteomes" id="UP000236197">
    <property type="component" value="Unassembled WGS sequence"/>
</dbReference>
<dbReference type="EC" id="2.1.2.2" evidence="2"/>
<accession>A0A2K2UA38</accession>
<dbReference type="GO" id="GO:0004644">
    <property type="term" value="F:phosphoribosylglycinamide formyltransferase activity"/>
    <property type="evidence" value="ECO:0007669"/>
    <property type="project" value="UniProtKB-EC"/>
</dbReference>
<dbReference type="PANTHER" id="PTHR43369">
    <property type="entry name" value="PHOSPHORIBOSYLGLYCINAMIDE FORMYLTRANSFERASE"/>
    <property type="match status" value="1"/>
</dbReference>
<gene>
    <name evidence="6" type="ORF">C2L71_08885</name>
</gene>
<reference evidence="7" key="1">
    <citation type="submission" date="2018-01" db="EMBL/GenBank/DDBJ databases">
        <title>Rubneribacter badeniensis gen. nov., sp. nov., and Colonibacter rubneri, gen. nov., sp. nov., WGS of new members of the Eggerthellaceae.</title>
        <authorList>
            <person name="Danylec N."/>
            <person name="Stoll D.A."/>
            <person name="Doetsch A."/>
            <person name="Kulling S.E."/>
            <person name="Huch M."/>
        </authorList>
    </citation>
    <scope>NUCLEOTIDE SEQUENCE [LARGE SCALE GENOMIC DNA]</scope>
    <source>
        <strain evidence="7">ResAG-96</strain>
    </source>
</reference>
<dbReference type="GO" id="GO:0006189">
    <property type="term" value="P:'de novo' IMP biosynthetic process"/>
    <property type="evidence" value="ECO:0007669"/>
    <property type="project" value="TreeGrafter"/>
</dbReference>
<keyword evidence="4" id="KW-0658">Purine biosynthesis</keyword>
<feature type="domain" description="Formyl transferase N-terminal" evidence="5">
    <location>
        <begin position="71"/>
        <end position="179"/>
    </location>
</feature>
<dbReference type="Pfam" id="PF00551">
    <property type="entry name" value="Formyl_trans_N"/>
    <property type="match status" value="1"/>
</dbReference>
<evidence type="ECO:0000256" key="2">
    <source>
        <dbReference type="ARBA" id="ARBA00012254"/>
    </source>
</evidence>
<organism evidence="6 7">
    <name type="scientific">Enteroscipio rubneri</name>
    <dbReference type="NCBI Taxonomy" id="2070686"/>
    <lineage>
        <taxon>Bacteria</taxon>
        <taxon>Bacillati</taxon>
        <taxon>Actinomycetota</taxon>
        <taxon>Coriobacteriia</taxon>
        <taxon>Eggerthellales</taxon>
        <taxon>Eggerthellaceae</taxon>
        <taxon>Enteroscipio</taxon>
    </lineage>
</organism>
<dbReference type="PANTHER" id="PTHR43369:SF2">
    <property type="entry name" value="PHOSPHORIBOSYLGLYCINAMIDE FORMYLTRANSFERASE"/>
    <property type="match status" value="1"/>
</dbReference>
<keyword evidence="3 6" id="KW-0808">Transferase</keyword>
<dbReference type="AlphaFoldDB" id="A0A2K2UA38"/>
<dbReference type="SUPFAM" id="SSF53328">
    <property type="entry name" value="Formyltransferase"/>
    <property type="match status" value="1"/>
</dbReference>
<evidence type="ECO:0000256" key="4">
    <source>
        <dbReference type="ARBA" id="ARBA00022755"/>
    </source>
</evidence>
<evidence type="ECO:0000256" key="1">
    <source>
        <dbReference type="ARBA" id="ARBA00005054"/>
    </source>
</evidence>
<dbReference type="EMBL" id="PPEK01000011">
    <property type="protein sequence ID" value="PNV67191.1"/>
    <property type="molecule type" value="Genomic_DNA"/>
</dbReference>
<sequence length="229" mass="25937">MRAAILTYTIPHKKTYDTLCLLKTKGYENVEVFSSPMTYKKKVRPLVAHRPDMGYLVPTTEETCRMFDYGYSEVLDVREANGADVYLVCGAGIIPQEFVDTHRIVNAHPGFIPFARGLDALKWAILEGAPVGVTTHFLGSEVDAGEVIERRELELRAEESFFELAMRVYRTEVSMLVGALERLNEPHEYVPAGDSVLHRRMPGELEFEMLREYEVAISSLREDRCSSGI</sequence>
<dbReference type="OrthoDB" id="9802815at2"/>
<evidence type="ECO:0000259" key="5">
    <source>
        <dbReference type="Pfam" id="PF00551"/>
    </source>
</evidence>
<evidence type="ECO:0000256" key="3">
    <source>
        <dbReference type="ARBA" id="ARBA00022679"/>
    </source>
</evidence>
<protein>
    <recommendedName>
        <fullName evidence="2">phosphoribosylglycinamide formyltransferase 1</fullName>
        <ecNumber evidence="2">2.1.2.2</ecNumber>
    </recommendedName>
</protein>
<dbReference type="GO" id="GO:0005737">
    <property type="term" value="C:cytoplasm"/>
    <property type="evidence" value="ECO:0007669"/>
    <property type="project" value="TreeGrafter"/>
</dbReference>
<dbReference type="RefSeq" id="WP_103265419.1">
    <property type="nucleotide sequence ID" value="NZ_CABMLE010000011.1"/>
</dbReference>
<comment type="pathway">
    <text evidence="1">Purine metabolism; IMP biosynthesis via de novo pathway; N(2)-formyl-N(1)-(5-phospho-D-ribosyl)glycinamide from N(1)-(5-phospho-D-ribosyl)glycinamide (10-formyl THF route): step 1/1.</text>
</comment>